<accession>A0ABU7M768</accession>
<protein>
    <recommendedName>
        <fullName evidence="3">Response regulator</fullName>
    </recommendedName>
</protein>
<dbReference type="EMBL" id="JAZDUF010000001">
    <property type="protein sequence ID" value="MEE3848958.1"/>
    <property type="molecule type" value="Genomic_DNA"/>
</dbReference>
<keyword evidence="2" id="KW-1185">Reference proteome</keyword>
<name>A0ABU7M768_9ACTN</name>
<dbReference type="Proteomes" id="UP001347146">
    <property type="component" value="Unassembled WGS sequence"/>
</dbReference>
<organism evidence="1 2">
    <name type="scientific">Gordonia sesuvii</name>
    <dbReference type="NCBI Taxonomy" id="3116777"/>
    <lineage>
        <taxon>Bacteria</taxon>
        <taxon>Bacillati</taxon>
        <taxon>Actinomycetota</taxon>
        <taxon>Actinomycetes</taxon>
        <taxon>Mycobacteriales</taxon>
        <taxon>Gordoniaceae</taxon>
        <taxon>Gordonia</taxon>
    </lineage>
</organism>
<sequence length="105" mass="11046">MRKHTRVPDVALVVVDDDPAVLDHARDLFRRNVPLAVVSNHYADVVPFMLGNNGYTVALVADVDDPGQLAEAIVITERRLGPVGSVIRYAADLSAAGSGTAAPAA</sequence>
<evidence type="ECO:0008006" key="3">
    <source>
        <dbReference type="Google" id="ProtNLM"/>
    </source>
</evidence>
<reference evidence="1 2" key="1">
    <citation type="submission" date="2024-01" db="EMBL/GenBank/DDBJ databases">
        <title>Draft genome sequence of Gordonia sp. LSe1-13.</title>
        <authorList>
            <person name="Suphannarot A."/>
            <person name="Mingma R."/>
        </authorList>
    </citation>
    <scope>NUCLEOTIDE SEQUENCE [LARGE SCALE GENOMIC DNA]</scope>
    <source>
        <strain evidence="1 2">LSe1-13</strain>
    </source>
</reference>
<comment type="caution">
    <text evidence="1">The sequence shown here is derived from an EMBL/GenBank/DDBJ whole genome shotgun (WGS) entry which is preliminary data.</text>
</comment>
<evidence type="ECO:0000313" key="2">
    <source>
        <dbReference type="Proteomes" id="UP001347146"/>
    </source>
</evidence>
<proteinExistence type="predicted"/>
<evidence type="ECO:0000313" key="1">
    <source>
        <dbReference type="EMBL" id="MEE3848958.1"/>
    </source>
</evidence>
<dbReference type="RefSeq" id="WP_330430621.1">
    <property type="nucleotide sequence ID" value="NZ_JAZDUF010000001.1"/>
</dbReference>
<gene>
    <name evidence="1" type="ORF">VZC37_01335</name>
</gene>